<dbReference type="EMBL" id="DQVM01000060">
    <property type="protein sequence ID" value="HIQ29543.1"/>
    <property type="molecule type" value="Genomic_DNA"/>
</dbReference>
<dbReference type="AlphaFoldDB" id="A0A832ZV83"/>
<evidence type="ECO:0000313" key="2">
    <source>
        <dbReference type="Proteomes" id="UP000608579"/>
    </source>
</evidence>
<comment type="caution">
    <text evidence="1">The sequence shown here is derived from an EMBL/GenBank/DDBJ whole genome shotgun (WGS) entry which is preliminary data.</text>
</comment>
<accession>A0A832ZV83</accession>
<name>A0A832ZV83_CALS0</name>
<dbReference type="Proteomes" id="UP000608579">
    <property type="component" value="Unassembled WGS sequence"/>
</dbReference>
<reference evidence="1" key="1">
    <citation type="journal article" date="2020" name="ISME J.">
        <title>Gammaproteobacteria mediating utilization of methyl-, sulfur- and petroleum organic compounds in deep ocean hydrothermal plumes.</title>
        <authorList>
            <person name="Zhou Z."/>
            <person name="Liu Y."/>
            <person name="Pan J."/>
            <person name="Cron B.R."/>
            <person name="Toner B.M."/>
            <person name="Anantharaman K."/>
            <person name="Breier J.A."/>
            <person name="Dick G.J."/>
            <person name="Li M."/>
        </authorList>
    </citation>
    <scope>NUCLEOTIDE SEQUENCE</scope>
    <source>
        <strain evidence="1">SZUA-1515</strain>
    </source>
</reference>
<organism evidence="1 2">
    <name type="scientific">Caldiarchaeum subterraneum</name>
    <dbReference type="NCBI Taxonomy" id="311458"/>
    <lineage>
        <taxon>Archaea</taxon>
        <taxon>Nitrososphaerota</taxon>
        <taxon>Candidatus Caldarchaeales</taxon>
        <taxon>Candidatus Caldarchaeaceae</taxon>
        <taxon>Candidatus Caldarchaeum</taxon>
    </lineage>
</organism>
<protein>
    <submittedName>
        <fullName evidence="1">Uncharacterized protein</fullName>
    </submittedName>
</protein>
<sequence length="69" mass="8053">MSWLVKPRRREGRDVDYVVYGVRCVVRVQDGYVYVEAAAKTKDDVEMLRRIVSRCLAKLSKGLRGYEDE</sequence>
<gene>
    <name evidence="1" type="ORF">EYH45_03160</name>
</gene>
<evidence type="ECO:0000313" key="1">
    <source>
        <dbReference type="EMBL" id="HIQ29543.1"/>
    </source>
</evidence>
<proteinExistence type="predicted"/>